<dbReference type="PROSITE" id="PS50956">
    <property type="entry name" value="HTH_ASNC_2"/>
    <property type="match status" value="1"/>
</dbReference>
<evidence type="ECO:0000256" key="1">
    <source>
        <dbReference type="ARBA" id="ARBA00023015"/>
    </source>
</evidence>
<dbReference type="Gene3D" id="1.10.10.10">
    <property type="entry name" value="Winged helix-like DNA-binding domain superfamily/Winged helix DNA-binding domain"/>
    <property type="match status" value="1"/>
</dbReference>
<organism evidence="5 6">
    <name type="scientific">Streptomyces gobitricini</name>
    <dbReference type="NCBI Taxonomy" id="68211"/>
    <lineage>
        <taxon>Bacteria</taxon>
        <taxon>Bacillati</taxon>
        <taxon>Actinomycetota</taxon>
        <taxon>Actinomycetes</taxon>
        <taxon>Kitasatosporales</taxon>
        <taxon>Streptomycetaceae</taxon>
        <taxon>Streptomyces</taxon>
    </lineage>
</organism>
<dbReference type="EMBL" id="BAAASR010000006">
    <property type="protein sequence ID" value="GAA2482909.1"/>
    <property type="molecule type" value="Genomic_DNA"/>
</dbReference>
<dbReference type="SUPFAM" id="SSF46785">
    <property type="entry name" value="Winged helix' DNA-binding domain"/>
    <property type="match status" value="1"/>
</dbReference>
<proteinExistence type="predicted"/>
<feature type="domain" description="HTH asnC-type" evidence="4">
    <location>
        <begin position="29"/>
        <end position="82"/>
    </location>
</feature>
<dbReference type="InterPro" id="IPR036388">
    <property type="entry name" value="WH-like_DNA-bd_sf"/>
</dbReference>
<keyword evidence="1" id="KW-0805">Transcription regulation</keyword>
<evidence type="ECO:0000256" key="2">
    <source>
        <dbReference type="ARBA" id="ARBA00023125"/>
    </source>
</evidence>
<dbReference type="Proteomes" id="UP001499942">
    <property type="component" value="Unassembled WGS sequence"/>
</dbReference>
<reference evidence="5 6" key="1">
    <citation type="journal article" date="2019" name="Int. J. Syst. Evol. Microbiol.">
        <title>The Global Catalogue of Microorganisms (GCM) 10K type strain sequencing project: providing services to taxonomists for standard genome sequencing and annotation.</title>
        <authorList>
            <consortium name="The Broad Institute Genomics Platform"/>
            <consortium name="The Broad Institute Genome Sequencing Center for Infectious Disease"/>
            <person name="Wu L."/>
            <person name="Ma J."/>
        </authorList>
    </citation>
    <scope>NUCLEOTIDE SEQUENCE [LARGE SCALE GENOMIC DNA]</scope>
    <source>
        <strain evidence="5 6">JCM 5062</strain>
    </source>
</reference>
<keyword evidence="6" id="KW-1185">Reference proteome</keyword>
<dbReference type="PRINTS" id="PR00033">
    <property type="entry name" value="HTHASNC"/>
</dbReference>
<dbReference type="InterPro" id="IPR000485">
    <property type="entry name" value="AsnC-type_HTH_dom"/>
</dbReference>
<evidence type="ECO:0000313" key="5">
    <source>
        <dbReference type="EMBL" id="GAA2482909.1"/>
    </source>
</evidence>
<dbReference type="Pfam" id="PF01037">
    <property type="entry name" value="AsnC_trans_reg"/>
    <property type="match status" value="1"/>
</dbReference>
<dbReference type="InterPro" id="IPR036390">
    <property type="entry name" value="WH_DNA-bd_sf"/>
</dbReference>
<evidence type="ECO:0000256" key="3">
    <source>
        <dbReference type="ARBA" id="ARBA00023163"/>
    </source>
</evidence>
<comment type="caution">
    <text evidence="5">The sequence shown here is derived from an EMBL/GenBank/DDBJ whole genome shotgun (WGS) entry which is preliminary data.</text>
</comment>
<evidence type="ECO:0000259" key="4">
    <source>
        <dbReference type="PROSITE" id="PS50956"/>
    </source>
</evidence>
<gene>
    <name evidence="5" type="ORF">GCM10010393_12030</name>
</gene>
<keyword evidence="3" id="KW-0804">Transcription</keyword>
<dbReference type="InterPro" id="IPR019888">
    <property type="entry name" value="Tscrpt_reg_AsnC-like"/>
</dbReference>
<dbReference type="Pfam" id="PF13412">
    <property type="entry name" value="HTH_24"/>
    <property type="match status" value="1"/>
</dbReference>
<dbReference type="SUPFAM" id="SSF54909">
    <property type="entry name" value="Dimeric alpha+beta barrel"/>
    <property type="match status" value="1"/>
</dbReference>
<dbReference type="SMART" id="SM00344">
    <property type="entry name" value="HTH_ASNC"/>
    <property type="match status" value="1"/>
</dbReference>
<accession>A0ABN3LHG8</accession>
<dbReference type="Gene3D" id="3.30.70.920">
    <property type="match status" value="1"/>
</dbReference>
<protein>
    <submittedName>
        <fullName evidence="5">Lrp/AsnC family transcriptional regulator</fullName>
    </submittedName>
</protein>
<dbReference type="PANTHER" id="PTHR30154">
    <property type="entry name" value="LEUCINE-RESPONSIVE REGULATORY PROTEIN"/>
    <property type="match status" value="1"/>
</dbReference>
<dbReference type="InterPro" id="IPR019887">
    <property type="entry name" value="Tscrpt_reg_AsnC/Lrp_C"/>
</dbReference>
<name>A0ABN3LHG8_9ACTN</name>
<dbReference type="InterPro" id="IPR011008">
    <property type="entry name" value="Dimeric_a/b-barrel"/>
</dbReference>
<keyword evidence="2" id="KW-0238">DNA-binding</keyword>
<dbReference type="PANTHER" id="PTHR30154:SF34">
    <property type="entry name" value="TRANSCRIPTIONAL REGULATOR AZLB"/>
    <property type="match status" value="1"/>
</dbReference>
<sequence length="181" mass="20493">MVVQSLRNVCATLGLMPNFDEINERLTVELQKNARRSNRELARTLGIADSTCLERVRSLQDEGIITGYHAEVNLDSLDRGLRAILAVRIHPKSRDAVESFRQFVLGLPEVLDVFVVTGSDDFQILVAVKDPQRLEDFVLDRIAQYPAVADVRASLVYEHLRRRPVQLLKDSKNRRSPGYPA</sequence>
<evidence type="ECO:0000313" key="6">
    <source>
        <dbReference type="Proteomes" id="UP001499942"/>
    </source>
</evidence>